<feature type="signal peptide" evidence="10">
    <location>
        <begin position="1"/>
        <end position="23"/>
    </location>
</feature>
<evidence type="ECO:0000256" key="8">
    <source>
        <dbReference type="PROSITE-ProRule" id="PRU00175"/>
    </source>
</evidence>
<accession>A0A177EIF7</accession>
<evidence type="ECO:0000256" key="2">
    <source>
        <dbReference type="ARBA" id="ARBA00022692"/>
    </source>
</evidence>
<evidence type="ECO:0000259" key="11">
    <source>
        <dbReference type="PROSITE" id="PS50089"/>
    </source>
</evidence>
<feature type="transmembrane region" description="Helical" evidence="9">
    <location>
        <begin position="239"/>
        <end position="260"/>
    </location>
</feature>
<evidence type="ECO:0000313" key="13">
    <source>
        <dbReference type="Proteomes" id="UP000185944"/>
    </source>
</evidence>
<dbReference type="RefSeq" id="XP_067544901.1">
    <property type="nucleotide sequence ID" value="XM_067689011.1"/>
</dbReference>
<keyword evidence="6 9" id="KW-1133">Transmembrane helix</keyword>
<dbReference type="PROSITE" id="PS50089">
    <property type="entry name" value="ZF_RING_2"/>
    <property type="match status" value="1"/>
</dbReference>
<proteinExistence type="predicted"/>
<dbReference type="InterPro" id="IPR001841">
    <property type="entry name" value="Znf_RING"/>
</dbReference>
<dbReference type="EMBL" id="LTDL01000021">
    <property type="protein sequence ID" value="OAG31180.1"/>
    <property type="molecule type" value="Genomic_DNA"/>
</dbReference>
<evidence type="ECO:0000256" key="7">
    <source>
        <dbReference type="ARBA" id="ARBA00023136"/>
    </source>
</evidence>
<feature type="domain" description="RING-type" evidence="11">
    <location>
        <begin position="301"/>
        <end position="343"/>
    </location>
</feature>
<dbReference type="PANTHER" id="PTHR46539">
    <property type="entry name" value="E3 UBIQUITIN-PROTEIN LIGASE ATL42"/>
    <property type="match status" value="1"/>
</dbReference>
<dbReference type="SMART" id="SM00184">
    <property type="entry name" value="RING"/>
    <property type="match status" value="1"/>
</dbReference>
<comment type="caution">
    <text evidence="12">The sequence shown here is derived from an EMBL/GenBank/DDBJ whole genome shotgun (WGS) entry which is preliminary data.</text>
</comment>
<evidence type="ECO:0000256" key="10">
    <source>
        <dbReference type="SAM" id="SignalP"/>
    </source>
</evidence>
<dbReference type="Proteomes" id="UP000185944">
    <property type="component" value="Unassembled WGS sequence"/>
</dbReference>
<dbReference type="Pfam" id="PF13639">
    <property type="entry name" value="zf-RING_2"/>
    <property type="match status" value="1"/>
</dbReference>
<dbReference type="PANTHER" id="PTHR46539:SF1">
    <property type="entry name" value="E3 UBIQUITIN-PROTEIN LIGASE ATL42"/>
    <property type="match status" value="1"/>
</dbReference>
<dbReference type="OrthoDB" id="2193062at2759"/>
<comment type="subcellular location">
    <subcellularLocation>
        <location evidence="1">Membrane</location>
    </subcellularLocation>
</comment>
<gene>
    <name evidence="12" type="ORF">NEDG_01593</name>
</gene>
<dbReference type="Gene3D" id="3.30.40.10">
    <property type="entry name" value="Zinc/RING finger domain, C3HC4 (zinc finger)"/>
    <property type="match status" value="1"/>
</dbReference>
<keyword evidence="5" id="KW-0862">Zinc</keyword>
<evidence type="ECO:0000256" key="3">
    <source>
        <dbReference type="ARBA" id="ARBA00022723"/>
    </source>
</evidence>
<keyword evidence="13" id="KW-1185">Reference proteome</keyword>
<protein>
    <recommendedName>
        <fullName evidence="11">RING-type domain-containing protein</fullName>
    </recommendedName>
</protein>
<organism evidence="12 13">
    <name type="scientific">Nematocida displodere</name>
    <dbReference type="NCBI Taxonomy" id="1805483"/>
    <lineage>
        <taxon>Eukaryota</taxon>
        <taxon>Fungi</taxon>
        <taxon>Fungi incertae sedis</taxon>
        <taxon>Microsporidia</taxon>
        <taxon>Nematocida</taxon>
    </lineage>
</organism>
<name>A0A177EIF7_9MICR</name>
<dbReference type="GO" id="GO:0016020">
    <property type="term" value="C:membrane"/>
    <property type="evidence" value="ECO:0007669"/>
    <property type="project" value="UniProtKB-SubCell"/>
</dbReference>
<evidence type="ECO:0000256" key="6">
    <source>
        <dbReference type="ARBA" id="ARBA00022989"/>
    </source>
</evidence>
<reference evidence="12 13" key="1">
    <citation type="submission" date="2016-02" db="EMBL/GenBank/DDBJ databases">
        <title>Discovery of a natural microsporidian pathogen with a broad tissue tropism in Caenorhabditis elegans.</title>
        <authorList>
            <person name="Luallen R.J."/>
            <person name="Reinke A.W."/>
            <person name="Tong L."/>
            <person name="Botts M.R."/>
            <person name="Felix M.-A."/>
            <person name="Troemel E.R."/>
        </authorList>
    </citation>
    <scope>NUCLEOTIDE SEQUENCE [LARGE SCALE GENOMIC DNA]</scope>
    <source>
        <strain evidence="12 13">JUm2807</strain>
    </source>
</reference>
<keyword evidence="10" id="KW-0732">Signal</keyword>
<dbReference type="InterPro" id="IPR013083">
    <property type="entry name" value="Znf_RING/FYVE/PHD"/>
</dbReference>
<evidence type="ECO:0000313" key="12">
    <source>
        <dbReference type="EMBL" id="OAG31180.1"/>
    </source>
</evidence>
<evidence type="ECO:0000256" key="1">
    <source>
        <dbReference type="ARBA" id="ARBA00004370"/>
    </source>
</evidence>
<dbReference type="GO" id="GO:0008270">
    <property type="term" value="F:zinc ion binding"/>
    <property type="evidence" value="ECO:0007669"/>
    <property type="project" value="UniProtKB-KW"/>
</dbReference>
<keyword evidence="7 9" id="KW-0472">Membrane</keyword>
<evidence type="ECO:0000256" key="5">
    <source>
        <dbReference type="ARBA" id="ARBA00022833"/>
    </source>
</evidence>
<feature type="chain" id="PRO_5008060423" description="RING-type domain-containing protein" evidence="10">
    <location>
        <begin position="24"/>
        <end position="348"/>
    </location>
</feature>
<dbReference type="SUPFAM" id="SSF57850">
    <property type="entry name" value="RING/U-box"/>
    <property type="match status" value="1"/>
</dbReference>
<dbReference type="GeneID" id="93647943"/>
<dbReference type="AlphaFoldDB" id="A0A177EIF7"/>
<evidence type="ECO:0000256" key="9">
    <source>
        <dbReference type="SAM" id="Phobius"/>
    </source>
</evidence>
<dbReference type="VEuPathDB" id="MicrosporidiaDB:NEDG_01593"/>
<keyword evidence="2 9" id="KW-0812">Transmembrane</keyword>
<dbReference type="CDD" id="cd16454">
    <property type="entry name" value="RING-H2_PA-TM-RING"/>
    <property type="match status" value="1"/>
</dbReference>
<evidence type="ECO:0000256" key="4">
    <source>
        <dbReference type="ARBA" id="ARBA00022771"/>
    </source>
</evidence>
<keyword evidence="4 8" id="KW-0863">Zinc-finger</keyword>
<keyword evidence="3" id="KW-0479">Metal-binding</keyword>
<sequence length="348" mass="39205">MAMFLGYLTTVALVLNCALGVLCTDDIVKMHLIFHRGTPYPKGPTFAKAVLYGDTTTRNSKLFQGKTNLRRTHFIDGAALGSFFLQLALVEGARCRTIDPASPSVSIRERYAAEKIFSFGFQLPSRKENALEEHISEFNTHIAVLLARYMRNVCFFIDYHDGCSIEDLNILQELGVEAAVVMARPDTVDALSLHQVFKSPHRQHIILLQTKEVDWDLLKESGLVFVAVRRDGSFGHQPVTLICASGVIISFLVFFGLVTYCQMAQQRRDAPKSSGLAEHILESMPLQYHHRNISKIDIQSCVICLENFTSASICRVLPCDHVYHSECIDPWLTERSTRCPYCQKQISM</sequence>